<dbReference type="Gene3D" id="1.10.357.140">
    <property type="entry name" value="UbiA prenyltransferase"/>
    <property type="match status" value="1"/>
</dbReference>
<evidence type="ECO:0000313" key="7">
    <source>
        <dbReference type="EMBL" id="TVT24748.1"/>
    </source>
</evidence>
<feature type="transmembrane region" description="Helical" evidence="6">
    <location>
        <begin position="350"/>
        <end position="372"/>
    </location>
</feature>
<dbReference type="GO" id="GO:0016765">
    <property type="term" value="F:transferase activity, transferring alkyl or aryl (other than methyl) groups"/>
    <property type="evidence" value="ECO:0007669"/>
    <property type="project" value="InterPro"/>
</dbReference>
<feature type="transmembrane region" description="Helical" evidence="6">
    <location>
        <begin position="322"/>
        <end position="344"/>
    </location>
</feature>
<dbReference type="InterPro" id="IPR044878">
    <property type="entry name" value="UbiA_sf"/>
</dbReference>
<gene>
    <name evidence="7" type="ORF">FNH06_05040</name>
</gene>
<dbReference type="Pfam" id="PF01040">
    <property type="entry name" value="UbiA"/>
    <property type="match status" value="1"/>
</dbReference>
<dbReference type="Proteomes" id="UP000318578">
    <property type="component" value="Unassembled WGS sequence"/>
</dbReference>
<sequence>MGPVLAGPRGRPARPRARRAGGHERRRVLRRAGAGAARGGTGDPSDNPSGSRRREPGAARKLSAPRERAPRRHRPDPEHLPRASPCGVLSGPAPVRPGPVSAGAGARRPLLPVRRRHPALPGQPARAARGPDARGRAAAPAGITVRESLRRSPAITGTRHGALAEIADEGSLVPRLATRPACRDFVVLHRLQFPLPVNYVCYAVWGCLFADPTLASLLAPPALLAIAANLLLIVAPLALNVAVDMATDRQHAEKGYLAGAAGRFGPSRALNWAGAEMILALAAVLAIGVGWGRWLPFATAEAIVLAQLLYNVEPTRLKRRGLAGSIAFGVASMGLPCLLGYTAVTAAVPASVWLIVVGAGVLSTGRTAWWALPDEAADTATGIRTPTVRYGQAPTLALACAIMLAGLGLLGWGLWRRYGAWSLLGIAAHAAFLGLALAQLPSALRGTPPRAKTMLRRTLPVATLGEVLIAVVPLVA</sequence>
<keyword evidence="2 6" id="KW-0812">Transmembrane</keyword>
<evidence type="ECO:0000256" key="3">
    <source>
        <dbReference type="ARBA" id="ARBA00022989"/>
    </source>
</evidence>
<reference evidence="7 8" key="1">
    <citation type="submission" date="2019-07" db="EMBL/GenBank/DDBJ databases">
        <title>New species of Amycolatopsis and Streptomyces.</title>
        <authorList>
            <person name="Duangmal K."/>
            <person name="Teo W.F.A."/>
            <person name="Lipun K."/>
        </authorList>
    </citation>
    <scope>NUCLEOTIDE SEQUENCE [LARGE SCALE GENOMIC DNA]</scope>
    <source>
        <strain evidence="7 8">JCM 30562</strain>
    </source>
</reference>
<comment type="caution">
    <text evidence="7">The sequence shown here is derived from an EMBL/GenBank/DDBJ whole genome shotgun (WGS) entry which is preliminary data.</text>
</comment>
<comment type="subcellular location">
    <subcellularLocation>
        <location evidence="1">Membrane</location>
        <topology evidence="1">Multi-pass membrane protein</topology>
    </subcellularLocation>
</comment>
<keyword evidence="4 6" id="KW-0472">Membrane</keyword>
<keyword evidence="3 6" id="KW-1133">Transmembrane helix</keyword>
<evidence type="ECO:0000256" key="1">
    <source>
        <dbReference type="ARBA" id="ARBA00004141"/>
    </source>
</evidence>
<evidence type="ECO:0000256" key="6">
    <source>
        <dbReference type="SAM" id="Phobius"/>
    </source>
</evidence>
<dbReference type="OrthoDB" id="3616905at2"/>
<name>A0A558AKF5_9PSEU</name>
<keyword evidence="8" id="KW-1185">Reference proteome</keyword>
<protein>
    <recommendedName>
        <fullName evidence="9">4-hydroxybenzoate polyprenyltransferase</fullName>
    </recommendedName>
</protein>
<dbReference type="EMBL" id="VJZA01000005">
    <property type="protein sequence ID" value="TVT24748.1"/>
    <property type="molecule type" value="Genomic_DNA"/>
</dbReference>
<feature type="compositionally biased region" description="Low complexity" evidence="5">
    <location>
        <begin position="1"/>
        <end position="10"/>
    </location>
</feature>
<proteinExistence type="predicted"/>
<evidence type="ECO:0000313" key="8">
    <source>
        <dbReference type="Proteomes" id="UP000318578"/>
    </source>
</evidence>
<evidence type="ECO:0000256" key="4">
    <source>
        <dbReference type="ARBA" id="ARBA00023136"/>
    </source>
</evidence>
<dbReference type="InterPro" id="IPR000537">
    <property type="entry name" value="UbiA_prenyltransferase"/>
</dbReference>
<feature type="transmembrane region" description="Helical" evidence="6">
    <location>
        <begin position="269"/>
        <end position="288"/>
    </location>
</feature>
<feature type="transmembrane region" description="Helical" evidence="6">
    <location>
        <begin position="393"/>
        <end position="412"/>
    </location>
</feature>
<feature type="compositionally biased region" description="Low complexity" evidence="5">
    <location>
        <begin position="119"/>
        <end position="128"/>
    </location>
</feature>
<feature type="region of interest" description="Disordered" evidence="5">
    <location>
        <begin position="1"/>
        <end position="139"/>
    </location>
</feature>
<dbReference type="AlphaFoldDB" id="A0A558AKF5"/>
<feature type="transmembrane region" description="Helical" evidence="6">
    <location>
        <begin position="418"/>
        <end position="438"/>
    </location>
</feature>
<evidence type="ECO:0000256" key="2">
    <source>
        <dbReference type="ARBA" id="ARBA00022692"/>
    </source>
</evidence>
<feature type="transmembrane region" description="Helical" evidence="6">
    <location>
        <begin position="222"/>
        <end position="243"/>
    </location>
</feature>
<evidence type="ECO:0008006" key="9">
    <source>
        <dbReference type="Google" id="ProtNLM"/>
    </source>
</evidence>
<evidence type="ECO:0000256" key="5">
    <source>
        <dbReference type="SAM" id="MobiDB-lite"/>
    </source>
</evidence>
<accession>A0A558AKF5</accession>
<organism evidence="7 8">
    <name type="scientific">Amycolatopsis acidiphila</name>
    <dbReference type="NCBI Taxonomy" id="715473"/>
    <lineage>
        <taxon>Bacteria</taxon>
        <taxon>Bacillati</taxon>
        <taxon>Actinomycetota</taxon>
        <taxon>Actinomycetes</taxon>
        <taxon>Pseudonocardiales</taxon>
        <taxon>Pseudonocardiaceae</taxon>
        <taxon>Amycolatopsis</taxon>
    </lineage>
</organism>
<dbReference type="GO" id="GO:0016020">
    <property type="term" value="C:membrane"/>
    <property type="evidence" value="ECO:0007669"/>
    <property type="project" value="UniProtKB-SubCell"/>
</dbReference>
<feature type="transmembrane region" description="Helical" evidence="6">
    <location>
        <begin position="458"/>
        <end position="475"/>
    </location>
</feature>
<feature type="compositionally biased region" description="Basic and acidic residues" evidence="5">
    <location>
        <begin position="52"/>
        <end position="68"/>
    </location>
</feature>
<feature type="compositionally biased region" description="Basic residues" evidence="5">
    <location>
        <begin position="11"/>
        <end position="30"/>
    </location>
</feature>